<accession>A0A9D3SDI6</accession>
<keyword evidence="8 11" id="KW-0694">RNA-binding</keyword>
<feature type="domain" description="EndoU" evidence="12">
    <location>
        <begin position="1"/>
        <end position="111"/>
    </location>
</feature>
<reference evidence="13 14" key="1">
    <citation type="submission" date="2021-06" db="EMBL/GenBank/DDBJ databases">
        <title>Chromosome-level genome assembly of the red-tail catfish (Hemibagrus wyckioides).</title>
        <authorList>
            <person name="Shao F."/>
        </authorList>
    </citation>
    <scope>NUCLEOTIDE SEQUENCE [LARGE SCALE GENOMIC DNA]</scope>
    <source>
        <strain evidence="13">EC202008001</strain>
        <tissue evidence="13">Blood</tissue>
    </source>
</reference>
<evidence type="ECO:0000259" key="12">
    <source>
        <dbReference type="PROSITE" id="PS51959"/>
    </source>
</evidence>
<comment type="catalytic activity">
    <reaction evidence="11">
        <text>ribonucleotidyl-uridine-RNA = a 5'-end dephospho-uridine-RNA + a 3'-end 2',3'-cyclophospho-ribonucleotide-RNA</text>
        <dbReference type="Rhea" id="RHEA:67792"/>
        <dbReference type="Rhea" id="RHEA-COMP:10464"/>
        <dbReference type="Rhea" id="RHEA-COMP:17354"/>
        <dbReference type="Rhea" id="RHEA-COMP:17356"/>
        <dbReference type="ChEBI" id="CHEBI:83064"/>
        <dbReference type="ChEBI" id="CHEBI:173117"/>
        <dbReference type="ChEBI" id="CHEBI:173224"/>
    </reaction>
</comment>
<dbReference type="GO" id="GO:0016829">
    <property type="term" value="F:lyase activity"/>
    <property type="evidence" value="ECO:0007669"/>
    <property type="project" value="UniProtKB-KW"/>
</dbReference>
<dbReference type="PROSITE" id="PS51959">
    <property type="entry name" value="ENDOU"/>
    <property type="match status" value="1"/>
</dbReference>
<keyword evidence="10" id="KW-0456">Lyase</keyword>
<dbReference type="EC" id="4.6.1.-" evidence="11"/>
<evidence type="ECO:0000256" key="9">
    <source>
        <dbReference type="ARBA" id="ARBA00023211"/>
    </source>
</evidence>
<protein>
    <recommendedName>
        <fullName evidence="11">Uridylate-specific endoribonuclease</fullName>
        <ecNumber evidence="11">4.6.1.-</ecNumber>
    </recommendedName>
</protein>
<evidence type="ECO:0000256" key="3">
    <source>
        <dbReference type="ARBA" id="ARBA00011245"/>
    </source>
</evidence>
<sequence>MARHLAVDQEFSAILTELWKLDVNRVKPGTDYTINLQPDVNNHVISLQFSWKSLVKPLGSSSIGVSPEFEVALFTIIFLKSSERVTNTIVKVDKYLLEIVVCRHGGAIGTS</sequence>
<keyword evidence="14" id="KW-1185">Reference proteome</keyword>
<name>A0A9D3SDI6_9TELE</name>
<dbReference type="GO" id="GO:0004521">
    <property type="term" value="F:RNA endonuclease activity"/>
    <property type="evidence" value="ECO:0007669"/>
    <property type="project" value="UniProtKB-UniRule"/>
</dbReference>
<comment type="cofactor">
    <cofactor evidence="1 11">
        <name>Mn(2+)</name>
        <dbReference type="ChEBI" id="CHEBI:29035"/>
    </cofactor>
</comment>
<dbReference type="Proteomes" id="UP000824219">
    <property type="component" value="Linkage Group LG19"/>
</dbReference>
<evidence type="ECO:0000313" key="13">
    <source>
        <dbReference type="EMBL" id="KAG7320421.1"/>
    </source>
</evidence>
<evidence type="ECO:0000256" key="8">
    <source>
        <dbReference type="ARBA" id="ARBA00022884"/>
    </source>
</evidence>
<evidence type="ECO:0000256" key="11">
    <source>
        <dbReference type="RuleBase" id="RU367085"/>
    </source>
</evidence>
<dbReference type="AlphaFoldDB" id="A0A9D3SDI6"/>
<dbReference type="GO" id="GO:0003723">
    <property type="term" value="F:RNA binding"/>
    <property type="evidence" value="ECO:0007669"/>
    <property type="project" value="UniProtKB-UniRule"/>
</dbReference>
<organism evidence="13 14">
    <name type="scientific">Hemibagrus wyckioides</name>
    <dbReference type="NCBI Taxonomy" id="337641"/>
    <lineage>
        <taxon>Eukaryota</taxon>
        <taxon>Metazoa</taxon>
        <taxon>Chordata</taxon>
        <taxon>Craniata</taxon>
        <taxon>Vertebrata</taxon>
        <taxon>Euteleostomi</taxon>
        <taxon>Actinopterygii</taxon>
        <taxon>Neopterygii</taxon>
        <taxon>Teleostei</taxon>
        <taxon>Ostariophysi</taxon>
        <taxon>Siluriformes</taxon>
        <taxon>Bagridae</taxon>
        <taxon>Hemibagrus</taxon>
    </lineage>
</organism>
<evidence type="ECO:0000313" key="14">
    <source>
        <dbReference type="Proteomes" id="UP000824219"/>
    </source>
</evidence>
<keyword evidence="4 11" id="KW-0540">Nuclease</keyword>
<proteinExistence type="inferred from homology"/>
<dbReference type="GO" id="GO:0046872">
    <property type="term" value="F:metal ion binding"/>
    <property type="evidence" value="ECO:0007669"/>
    <property type="project" value="UniProtKB-UniRule"/>
</dbReference>
<keyword evidence="5 11" id="KW-0479">Metal-binding</keyword>
<dbReference type="EMBL" id="JAHKSW010000019">
    <property type="protein sequence ID" value="KAG7320421.1"/>
    <property type="molecule type" value="Genomic_DNA"/>
</dbReference>
<keyword evidence="7 11" id="KW-0378">Hydrolase</keyword>
<dbReference type="InterPro" id="IPR039787">
    <property type="entry name" value="ENDOU"/>
</dbReference>
<keyword evidence="6 11" id="KW-0255">Endonuclease</keyword>
<dbReference type="PANTHER" id="PTHR12439">
    <property type="entry name" value="PLACENTAL PROTEIN 11-RELATED"/>
    <property type="match status" value="1"/>
</dbReference>
<dbReference type="Pfam" id="PF09412">
    <property type="entry name" value="XendoU"/>
    <property type="match status" value="1"/>
</dbReference>
<evidence type="ECO:0000256" key="1">
    <source>
        <dbReference type="ARBA" id="ARBA00001936"/>
    </source>
</evidence>
<evidence type="ECO:0000256" key="10">
    <source>
        <dbReference type="ARBA" id="ARBA00023239"/>
    </source>
</evidence>
<comment type="caution">
    <text evidence="13">The sequence shown here is derived from an EMBL/GenBank/DDBJ whole genome shotgun (WGS) entry which is preliminary data.</text>
</comment>
<dbReference type="GO" id="GO:0016787">
    <property type="term" value="F:hydrolase activity"/>
    <property type="evidence" value="ECO:0007669"/>
    <property type="project" value="UniProtKB-KW"/>
</dbReference>
<keyword evidence="9 11" id="KW-0464">Manganese</keyword>
<evidence type="ECO:0000256" key="4">
    <source>
        <dbReference type="ARBA" id="ARBA00022722"/>
    </source>
</evidence>
<comment type="subunit">
    <text evidence="3 11">Monomer.</text>
</comment>
<comment type="similarity">
    <text evidence="2 11">Belongs to the ENDOU family.</text>
</comment>
<evidence type="ECO:0000256" key="5">
    <source>
        <dbReference type="ARBA" id="ARBA00022723"/>
    </source>
</evidence>
<dbReference type="InterPro" id="IPR018998">
    <property type="entry name" value="EndoU_C"/>
</dbReference>
<gene>
    <name evidence="13" type="ORF">KOW79_016274</name>
</gene>
<evidence type="ECO:0000256" key="6">
    <source>
        <dbReference type="ARBA" id="ARBA00022759"/>
    </source>
</evidence>
<evidence type="ECO:0000256" key="7">
    <source>
        <dbReference type="ARBA" id="ARBA00022801"/>
    </source>
</evidence>
<dbReference type="OrthoDB" id="430326at2759"/>
<evidence type="ECO:0000256" key="2">
    <source>
        <dbReference type="ARBA" id="ARBA00010168"/>
    </source>
</evidence>
<dbReference type="SUPFAM" id="SSF142877">
    <property type="entry name" value="EndoU-like"/>
    <property type="match status" value="2"/>
</dbReference>
<dbReference type="PANTHER" id="PTHR12439:SF33">
    <property type="entry name" value="URIDYLATE-SPECIFIC ENDORIBONUCLEASE"/>
    <property type="match status" value="1"/>
</dbReference>
<dbReference type="InterPro" id="IPR037227">
    <property type="entry name" value="EndoU-like"/>
</dbReference>